<organism evidence="5 6">
    <name type="scientific">Spiroplasma litorale</name>
    <dbReference type="NCBI Taxonomy" id="216942"/>
    <lineage>
        <taxon>Bacteria</taxon>
        <taxon>Bacillati</taxon>
        <taxon>Mycoplasmatota</taxon>
        <taxon>Mollicutes</taxon>
        <taxon>Entomoplasmatales</taxon>
        <taxon>Spiroplasmataceae</taxon>
        <taxon>Spiroplasma</taxon>
    </lineage>
</organism>
<gene>
    <name evidence="5" type="ORF">SLITO_v1c06610</name>
</gene>
<evidence type="ECO:0000313" key="5">
    <source>
        <dbReference type="EMBL" id="AKX34290.1"/>
    </source>
</evidence>
<proteinExistence type="predicted"/>
<dbReference type="InterPro" id="IPR000524">
    <property type="entry name" value="Tscrpt_reg_HTH_GntR"/>
</dbReference>
<dbReference type="AlphaFoldDB" id="A0A0K1W1V1"/>
<dbReference type="Pfam" id="PF00392">
    <property type="entry name" value="GntR"/>
    <property type="match status" value="1"/>
</dbReference>
<keyword evidence="3" id="KW-0804">Transcription</keyword>
<name>A0A0K1W1V1_9MOLU</name>
<protein>
    <recommendedName>
        <fullName evidence="4">HTH gntR-type domain-containing protein</fullName>
    </recommendedName>
</protein>
<dbReference type="EMBL" id="CP012357">
    <property type="protein sequence ID" value="AKX34290.1"/>
    <property type="molecule type" value="Genomic_DNA"/>
</dbReference>
<dbReference type="Gene3D" id="1.10.10.10">
    <property type="entry name" value="Winged helix-like DNA-binding domain superfamily/Winged helix DNA-binding domain"/>
    <property type="match status" value="1"/>
</dbReference>
<reference evidence="5 6" key="1">
    <citation type="journal article" date="2015" name="Genome Announc.">
        <title>Complete Genome Sequence of Spiroplasma litorale TN-1T (DSM 21781), a Bacterium Isolated from a Green-Eyed Horsefly (Tabanus nigrovittatus).</title>
        <authorList>
            <person name="Lo W.S."/>
            <person name="Lai Y.C."/>
            <person name="Lien Y.W."/>
            <person name="Wang T.H."/>
            <person name="Kuo C.H."/>
        </authorList>
    </citation>
    <scope>NUCLEOTIDE SEQUENCE [LARGE SCALE GENOMIC DNA]</scope>
    <source>
        <strain evidence="5 6">TN-1</strain>
    </source>
</reference>
<dbReference type="GO" id="GO:0003700">
    <property type="term" value="F:DNA-binding transcription factor activity"/>
    <property type="evidence" value="ECO:0007669"/>
    <property type="project" value="InterPro"/>
</dbReference>
<dbReference type="KEGG" id="sll:SLITO_v1c06610"/>
<evidence type="ECO:0000256" key="2">
    <source>
        <dbReference type="ARBA" id="ARBA00023125"/>
    </source>
</evidence>
<dbReference type="GO" id="GO:0003677">
    <property type="term" value="F:DNA binding"/>
    <property type="evidence" value="ECO:0007669"/>
    <property type="project" value="UniProtKB-KW"/>
</dbReference>
<dbReference type="SMART" id="SM00345">
    <property type="entry name" value="HTH_GNTR"/>
    <property type="match status" value="1"/>
</dbReference>
<evidence type="ECO:0000256" key="3">
    <source>
        <dbReference type="ARBA" id="ARBA00023163"/>
    </source>
</evidence>
<dbReference type="PROSITE" id="PS50949">
    <property type="entry name" value="HTH_GNTR"/>
    <property type="match status" value="1"/>
</dbReference>
<dbReference type="SUPFAM" id="SSF46785">
    <property type="entry name" value="Winged helix' DNA-binding domain"/>
    <property type="match status" value="1"/>
</dbReference>
<dbReference type="OrthoDB" id="9816541at2"/>
<dbReference type="Proteomes" id="UP000067476">
    <property type="component" value="Chromosome"/>
</dbReference>
<evidence type="ECO:0000256" key="1">
    <source>
        <dbReference type="ARBA" id="ARBA00023015"/>
    </source>
</evidence>
<keyword evidence="6" id="KW-1185">Reference proteome</keyword>
<feature type="domain" description="HTH gntR-type" evidence="4">
    <location>
        <begin position="2"/>
        <end position="70"/>
    </location>
</feature>
<dbReference type="PATRIC" id="fig|216942.3.peg.671"/>
<sequence length="231" mass="27535">MGNERNEVIDYIRKLIRENIHIKNYKLPSEYFLATKFKITRSSVREVMSYFINRELIESHKGSGYFVRDSVNIFAIKALTENKKTYDKTYNSEILIHKFDANEILEILTKLNISNRVINFQDFSCFKKIVKKENKVEKISIIYINKKIVGEIDYDEIKISLNNFFRLKNVVITKNVFNISTVNILDIDLFDKDKDFCIKKHIVNYWDNQIVEISMQWSDSSTLNEYVVRWL</sequence>
<evidence type="ECO:0000259" key="4">
    <source>
        <dbReference type="PROSITE" id="PS50949"/>
    </source>
</evidence>
<dbReference type="InterPro" id="IPR036388">
    <property type="entry name" value="WH-like_DNA-bd_sf"/>
</dbReference>
<accession>A0A0K1W1V1</accession>
<keyword evidence="2" id="KW-0238">DNA-binding</keyword>
<dbReference type="STRING" id="216942.SLITO_v1c06610"/>
<keyword evidence="1" id="KW-0805">Transcription regulation</keyword>
<dbReference type="RefSeq" id="WP_075058387.1">
    <property type="nucleotide sequence ID" value="NZ_CP012357.1"/>
</dbReference>
<dbReference type="InterPro" id="IPR036390">
    <property type="entry name" value="WH_DNA-bd_sf"/>
</dbReference>
<evidence type="ECO:0000313" key="6">
    <source>
        <dbReference type="Proteomes" id="UP000067476"/>
    </source>
</evidence>